<name>A0A6A6VBX1_9PLEO</name>
<keyword evidence="3" id="KW-1185">Reference proteome</keyword>
<evidence type="ECO:0000313" key="2">
    <source>
        <dbReference type="EMBL" id="KAF2747406.1"/>
    </source>
</evidence>
<feature type="compositionally biased region" description="Polar residues" evidence="1">
    <location>
        <begin position="1"/>
        <end position="10"/>
    </location>
</feature>
<reference evidence="2" key="1">
    <citation type="journal article" date="2020" name="Stud. Mycol.">
        <title>101 Dothideomycetes genomes: a test case for predicting lifestyles and emergence of pathogens.</title>
        <authorList>
            <person name="Haridas S."/>
            <person name="Albert R."/>
            <person name="Binder M."/>
            <person name="Bloem J."/>
            <person name="Labutti K."/>
            <person name="Salamov A."/>
            <person name="Andreopoulos B."/>
            <person name="Baker S."/>
            <person name="Barry K."/>
            <person name="Bills G."/>
            <person name="Bluhm B."/>
            <person name="Cannon C."/>
            <person name="Castanera R."/>
            <person name="Culley D."/>
            <person name="Daum C."/>
            <person name="Ezra D."/>
            <person name="Gonzalez J."/>
            <person name="Henrissat B."/>
            <person name="Kuo A."/>
            <person name="Liang C."/>
            <person name="Lipzen A."/>
            <person name="Lutzoni F."/>
            <person name="Magnuson J."/>
            <person name="Mondo S."/>
            <person name="Nolan M."/>
            <person name="Ohm R."/>
            <person name="Pangilinan J."/>
            <person name="Park H.-J."/>
            <person name="Ramirez L."/>
            <person name="Alfaro M."/>
            <person name="Sun H."/>
            <person name="Tritt A."/>
            <person name="Yoshinaga Y."/>
            <person name="Zwiers L.-H."/>
            <person name="Turgeon B."/>
            <person name="Goodwin S."/>
            <person name="Spatafora J."/>
            <person name="Crous P."/>
            <person name="Grigoriev I."/>
        </authorList>
    </citation>
    <scope>NUCLEOTIDE SEQUENCE</scope>
    <source>
        <strain evidence="2">CBS 119925</strain>
    </source>
</reference>
<feature type="region of interest" description="Disordered" evidence="1">
    <location>
        <begin position="1"/>
        <end position="23"/>
    </location>
</feature>
<sequence length="183" mass="20236">MPLRPSTQPSGPEGPPAPKVTTPLWPSQLVVPLRMAIRLATIPHRRPSCNDIQLRPLSAPTPSHPGSWDAYRSPPSDPTKARHYQSQRRSMPLGKVPPPTWEVAYPLGQVSASTYLLSWARILVGVHVCGLRRCDGIRGDGSRPRDAPWAGYRRGRVTRCVELRAGRTMEEKTDGGGRRINGR</sequence>
<accession>A0A6A6VBX1</accession>
<organism evidence="2 3">
    <name type="scientific">Sporormia fimetaria CBS 119925</name>
    <dbReference type="NCBI Taxonomy" id="1340428"/>
    <lineage>
        <taxon>Eukaryota</taxon>
        <taxon>Fungi</taxon>
        <taxon>Dikarya</taxon>
        <taxon>Ascomycota</taxon>
        <taxon>Pezizomycotina</taxon>
        <taxon>Dothideomycetes</taxon>
        <taxon>Pleosporomycetidae</taxon>
        <taxon>Pleosporales</taxon>
        <taxon>Sporormiaceae</taxon>
        <taxon>Sporormia</taxon>
    </lineage>
</organism>
<dbReference type="EMBL" id="MU006573">
    <property type="protein sequence ID" value="KAF2747406.1"/>
    <property type="molecule type" value="Genomic_DNA"/>
</dbReference>
<evidence type="ECO:0000313" key="3">
    <source>
        <dbReference type="Proteomes" id="UP000799440"/>
    </source>
</evidence>
<dbReference type="AlphaFoldDB" id="A0A6A6VBX1"/>
<dbReference type="Proteomes" id="UP000799440">
    <property type="component" value="Unassembled WGS sequence"/>
</dbReference>
<gene>
    <name evidence="2" type="ORF">M011DRAFT_58749</name>
</gene>
<protein>
    <submittedName>
        <fullName evidence="2">Uncharacterized protein</fullName>
    </submittedName>
</protein>
<feature type="region of interest" description="Disordered" evidence="1">
    <location>
        <begin position="49"/>
        <end position="95"/>
    </location>
</feature>
<proteinExistence type="predicted"/>
<evidence type="ECO:0000256" key="1">
    <source>
        <dbReference type="SAM" id="MobiDB-lite"/>
    </source>
</evidence>